<dbReference type="AlphaFoldDB" id="A0A8X6P6B1"/>
<sequence>MAVEFQESPPVTFPVGDVVKQGYLFVKRPPRKYLSKMKTVIVPFENDPQKFVSVIKQCGTSCRKTLYQCVLDDVRKRHQYTSTGFHLLDEMRARANELE</sequence>
<dbReference type="Proteomes" id="UP000887013">
    <property type="component" value="Unassembled WGS sequence"/>
</dbReference>
<dbReference type="EMBL" id="BMAW01112639">
    <property type="protein sequence ID" value="GFT53752.1"/>
    <property type="molecule type" value="Genomic_DNA"/>
</dbReference>
<evidence type="ECO:0000313" key="1">
    <source>
        <dbReference type="EMBL" id="GFT53752.1"/>
    </source>
</evidence>
<organism evidence="1 2">
    <name type="scientific">Nephila pilipes</name>
    <name type="common">Giant wood spider</name>
    <name type="synonym">Nephila maculata</name>
    <dbReference type="NCBI Taxonomy" id="299642"/>
    <lineage>
        <taxon>Eukaryota</taxon>
        <taxon>Metazoa</taxon>
        <taxon>Ecdysozoa</taxon>
        <taxon>Arthropoda</taxon>
        <taxon>Chelicerata</taxon>
        <taxon>Arachnida</taxon>
        <taxon>Araneae</taxon>
        <taxon>Araneomorphae</taxon>
        <taxon>Entelegynae</taxon>
        <taxon>Araneoidea</taxon>
        <taxon>Nephilidae</taxon>
        <taxon>Nephila</taxon>
    </lineage>
</organism>
<keyword evidence="2" id="KW-1185">Reference proteome</keyword>
<gene>
    <name evidence="1" type="ORF">NPIL_98521</name>
</gene>
<name>A0A8X6P6B1_NEPPI</name>
<reference evidence="1" key="1">
    <citation type="submission" date="2020-08" db="EMBL/GenBank/DDBJ databases">
        <title>Multicomponent nature underlies the extraordinary mechanical properties of spider dragline silk.</title>
        <authorList>
            <person name="Kono N."/>
            <person name="Nakamura H."/>
            <person name="Mori M."/>
            <person name="Yoshida Y."/>
            <person name="Ohtoshi R."/>
            <person name="Malay A.D."/>
            <person name="Moran D.A.P."/>
            <person name="Tomita M."/>
            <person name="Numata K."/>
            <person name="Arakawa K."/>
        </authorList>
    </citation>
    <scope>NUCLEOTIDE SEQUENCE</scope>
</reference>
<comment type="caution">
    <text evidence="1">The sequence shown here is derived from an EMBL/GenBank/DDBJ whole genome shotgun (WGS) entry which is preliminary data.</text>
</comment>
<proteinExistence type="predicted"/>
<accession>A0A8X6P6B1</accession>
<protein>
    <submittedName>
        <fullName evidence="1">Uncharacterized protein</fullName>
    </submittedName>
</protein>
<evidence type="ECO:0000313" key="2">
    <source>
        <dbReference type="Proteomes" id="UP000887013"/>
    </source>
</evidence>